<dbReference type="EMBL" id="JRNU01000014">
    <property type="protein sequence ID" value="KGF52250.1"/>
    <property type="molecule type" value="Genomic_DNA"/>
</dbReference>
<reference evidence="1 2" key="1">
    <citation type="submission" date="2014-07" db="EMBL/GenBank/DDBJ databases">
        <authorList>
            <person name="McCorrison J."/>
            <person name="Sanka R."/>
            <person name="Torralba M."/>
            <person name="Gillis M."/>
            <person name="Haft D.H."/>
            <person name="Methe B."/>
            <person name="Sutton G."/>
            <person name="Nelson K.E."/>
        </authorList>
    </citation>
    <scope>NUCLEOTIDE SEQUENCE [LARGE SCALE GENOMIC DNA]</scope>
    <source>
        <strain evidence="1 2">DNF00058</strain>
    </source>
</reference>
<dbReference type="Proteomes" id="UP000029614">
    <property type="component" value="Unassembled WGS sequence"/>
</dbReference>
<sequence length="318" mass="36021">MKKYYVLFLMCFVSIISYGQAKKPKLMIIPSRSWCTQNKFMKTYTNFEGQQITEPDYQKAFDENPDISMVISAMQDFMIKENYKVADLKTILAKIKSRSARDNMTTAGGGLQQSALDLLNKTAKADINVELYYTIKKDGPYKYVEFNVGATDAYSGEPISQGNIGRGTSANSTELVNQLEEAVLSFKDKFIADMDSYYQRLFESGRHIVVRLTLANNCDINYEKEYQDKELSELIEDWVAAHAMKGNYNIDNKTENEVFFDEVRIPMIYTTNTGQTRGSTADWFGTELKKYIEGITGVKCKIDVVGLGEINIILGGKS</sequence>
<dbReference type="InterPro" id="IPR046173">
    <property type="entry name" value="DUF6175"/>
</dbReference>
<dbReference type="RefSeq" id="WP_008447886.1">
    <property type="nucleotide sequence ID" value="NZ_JRNU01000014.1"/>
</dbReference>
<name>A0A096AZL1_9BACT</name>
<keyword evidence="2" id="KW-1185">Reference proteome</keyword>
<proteinExistence type="predicted"/>
<evidence type="ECO:0000313" key="1">
    <source>
        <dbReference type="EMBL" id="KGF52250.1"/>
    </source>
</evidence>
<dbReference type="Pfam" id="PF19672">
    <property type="entry name" value="DUF6175"/>
    <property type="match status" value="1"/>
</dbReference>
<gene>
    <name evidence="1" type="ORF">HMPREF9302_04325</name>
</gene>
<comment type="caution">
    <text evidence="1">The sequence shown here is derived from an EMBL/GenBank/DDBJ whole genome shotgun (WGS) entry which is preliminary data.</text>
</comment>
<evidence type="ECO:0000313" key="2">
    <source>
        <dbReference type="Proteomes" id="UP000029614"/>
    </source>
</evidence>
<organism evidence="1 2">
    <name type="scientific">Prevotella amnii DNF00058</name>
    <dbReference type="NCBI Taxonomy" id="1401066"/>
    <lineage>
        <taxon>Bacteria</taxon>
        <taxon>Pseudomonadati</taxon>
        <taxon>Bacteroidota</taxon>
        <taxon>Bacteroidia</taxon>
        <taxon>Bacteroidales</taxon>
        <taxon>Prevotellaceae</taxon>
        <taxon>Prevotella</taxon>
    </lineage>
</organism>
<accession>A0A096AZL1</accession>
<protein>
    <submittedName>
        <fullName evidence="1">Uncharacterized protein</fullName>
    </submittedName>
</protein>
<dbReference type="AlphaFoldDB" id="A0A096AZL1"/>